<feature type="region of interest" description="Disordered" evidence="1">
    <location>
        <begin position="186"/>
        <end position="208"/>
    </location>
</feature>
<evidence type="ECO:0000256" key="1">
    <source>
        <dbReference type="SAM" id="MobiDB-lite"/>
    </source>
</evidence>
<keyword evidence="3" id="KW-1185">Reference proteome</keyword>
<feature type="compositionally biased region" description="Basic and acidic residues" evidence="1">
    <location>
        <begin position="191"/>
        <end position="206"/>
    </location>
</feature>
<proteinExistence type="predicted"/>
<dbReference type="EMBL" id="KQ086468">
    <property type="protein sequence ID" value="KLO04663.1"/>
    <property type="molecule type" value="Genomic_DNA"/>
</dbReference>
<feature type="region of interest" description="Disordered" evidence="1">
    <location>
        <begin position="109"/>
        <end position="158"/>
    </location>
</feature>
<reference evidence="2 3" key="1">
    <citation type="submission" date="2015-04" db="EMBL/GenBank/DDBJ databases">
        <title>Complete genome sequence of Schizopora paradoxa KUC8140, a cosmopolitan wood degrader in East Asia.</title>
        <authorList>
            <consortium name="DOE Joint Genome Institute"/>
            <person name="Min B."/>
            <person name="Park H."/>
            <person name="Jang Y."/>
            <person name="Kim J.-J."/>
            <person name="Kim K.H."/>
            <person name="Pangilinan J."/>
            <person name="Lipzen A."/>
            <person name="Riley R."/>
            <person name="Grigoriev I.V."/>
            <person name="Spatafora J.W."/>
            <person name="Choi I.-G."/>
        </authorList>
    </citation>
    <scope>NUCLEOTIDE SEQUENCE [LARGE SCALE GENOMIC DNA]</scope>
    <source>
        <strain evidence="2 3">KUC8140</strain>
    </source>
</reference>
<feature type="region of interest" description="Disordered" evidence="1">
    <location>
        <begin position="1"/>
        <end position="25"/>
    </location>
</feature>
<evidence type="ECO:0000313" key="3">
    <source>
        <dbReference type="Proteomes" id="UP000053477"/>
    </source>
</evidence>
<accession>A0A0H2R5A6</accession>
<name>A0A0H2R5A6_9AGAM</name>
<gene>
    <name evidence="2" type="ORF">SCHPADRAFT_748488</name>
</gene>
<organism evidence="2 3">
    <name type="scientific">Schizopora paradoxa</name>
    <dbReference type="NCBI Taxonomy" id="27342"/>
    <lineage>
        <taxon>Eukaryota</taxon>
        <taxon>Fungi</taxon>
        <taxon>Dikarya</taxon>
        <taxon>Basidiomycota</taxon>
        <taxon>Agaricomycotina</taxon>
        <taxon>Agaricomycetes</taxon>
        <taxon>Hymenochaetales</taxon>
        <taxon>Schizoporaceae</taxon>
        <taxon>Schizopora</taxon>
    </lineage>
</organism>
<feature type="compositionally biased region" description="Low complexity" evidence="1">
    <location>
        <begin position="74"/>
        <end position="83"/>
    </location>
</feature>
<evidence type="ECO:0000313" key="2">
    <source>
        <dbReference type="EMBL" id="KLO04663.1"/>
    </source>
</evidence>
<sequence length="244" mass="26111">MQVGGWMKGSGTRVRRRQTVSTSVAGRRYVPTSRYEGVGRDEGVGAEGRRRAKAASTKQGHALALLSHYGITTTPNTPDTPHPSLTHSGHGTSLLAGRRYVPTTRRESAREGLRAGGQMHACMKDGGTRRNSRRSSRGVDTSLQRSLAGLGRGDGDGELAWTAGEARRRRSTAFDASLHREGYSLAGDACGGREGDGDTARRHDAARGTSIRPYNVQVVVEGTWERRKETGSKAGMVPEGGTLV</sequence>
<dbReference type="Proteomes" id="UP000053477">
    <property type="component" value="Unassembled WGS sequence"/>
</dbReference>
<dbReference type="AlphaFoldDB" id="A0A0H2R5A6"/>
<feature type="region of interest" description="Disordered" evidence="1">
    <location>
        <begin position="74"/>
        <end position="93"/>
    </location>
</feature>
<dbReference type="InParanoid" id="A0A0H2R5A6"/>
<protein>
    <submittedName>
        <fullName evidence="2">Uncharacterized protein</fullName>
    </submittedName>
</protein>